<reference evidence="2" key="2">
    <citation type="submission" date="2019-06" db="EMBL/GenBank/DDBJ databases">
        <title>Genomics analysis of Aphanomyces spp. identifies a new class of oomycete effector associated with host adaptation.</title>
        <authorList>
            <person name="Gaulin E."/>
        </authorList>
    </citation>
    <scope>NUCLEOTIDE SEQUENCE</scope>
    <source>
        <strain evidence="2">CBS 578.67</strain>
    </source>
</reference>
<evidence type="ECO:0000313" key="2">
    <source>
        <dbReference type="EMBL" id="KAF0688394.1"/>
    </source>
</evidence>
<evidence type="ECO:0000313" key="4">
    <source>
        <dbReference type="Proteomes" id="UP000332933"/>
    </source>
</evidence>
<evidence type="ECO:0000313" key="3">
    <source>
        <dbReference type="EMBL" id="VFT96679.1"/>
    </source>
</evidence>
<dbReference type="EMBL" id="VJMH01006728">
    <property type="protein sequence ID" value="KAF0688394.1"/>
    <property type="molecule type" value="Genomic_DNA"/>
</dbReference>
<dbReference type="AlphaFoldDB" id="A0A485LDT2"/>
<feature type="region of interest" description="Disordered" evidence="1">
    <location>
        <begin position="65"/>
        <end position="90"/>
    </location>
</feature>
<protein>
    <submittedName>
        <fullName evidence="3">Aste57867_19982 protein</fullName>
    </submittedName>
</protein>
<sequence>MKRKLPFSSPQQPILPFSSSLQIIVASPNRKMKSAMRNLSKEVAAAGDDGASKPAENVKFSVERSDGTMRVIRPGQDTQQTETEETKDEKFDGESKKVVWVRKMASHIEHGAFY</sequence>
<reference evidence="3 4" key="1">
    <citation type="submission" date="2019-03" db="EMBL/GenBank/DDBJ databases">
        <authorList>
            <person name="Gaulin E."/>
            <person name="Dumas B."/>
        </authorList>
    </citation>
    <scope>NUCLEOTIDE SEQUENCE [LARGE SCALE GENOMIC DNA]</scope>
    <source>
        <strain evidence="3">CBS 568.67</strain>
    </source>
</reference>
<dbReference type="Proteomes" id="UP000332933">
    <property type="component" value="Unassembled WGS sequence"/>
</dbReference>
<organism evidence="3 4">
    <name type="scientific">Aphanomyces stellatus</name>
    <dbReference type="NCBI Taxonomy" id="120398"/>
    <lineage>
        <taxon>Eukaryota</taxon>
        <taxon>Sar</taxon>
        <taxon>Stramenopiles</taxon>
        <taxon>Oomycota</taxon>
        <taxon>Saprolegniomycetes</taxon>
        <taxon>Saprolegniales</taxon>
        <taxon>Verrucalvaceae</taxon>
        <taxon>Aphanomyces</taxon>
    </lineage>
</organism>
<dbReference type="EMBL" id="CAADRA010006751">
    <property type="protein sequence ID" value="VFT96679.1"/>
    <property type="molecule type" value="Genomic_DNA"/>
</dbReference>
<evidence type="ECO:0000256" key="1">
    <source>
        <dbReference type="SAM" id="MobiDB-lite"/>
    </source>
</evidence>
<keyword evidence="4" id="KW-1185">Reference proteome</keyword>
<gene>
    <name evidence="3" type="primary">Aste57867_19982</name>
    <name evidence="2" type="ORF">As57867_019916</name>
    <name evidence="3" type="ORF">ASTE57867_19982</name>
</gene>
<proteinExistence type="predicted"/>
<accession>A0A485LDT2</accession>
<name>A0A485LDT2_9STRA</name>